<comment type="similarity">
    <text evidence="2">Belongs to the glycosyl hydrolase 65 family.</text>
</comment>
<keyword evidence="5" id="KW-0325">Glycoprotein</keyword>
<dbReference type="AlphaFoldDB" id="A0A218ZE38"/>
<dbReference type="Pfam" id="PF03632">
    <property type="entry name" value="Glyco_hydro_65m"/>
    <property type="match status" value="1"/>
</dbReference>
<dbReference type="SUPFAM" id="SSF48208">
    <property type="entry name" value="Six-hairpin glycosidases"/>
    <property type="match status" value="1"/>
</dbReference>
<evidence type="ECO:0000256" key="4">
    <source>
        <dbReference type="ARBA" id="ARBA00022801"/>
    </source>
</evidence>
<evidence type="ECO:0000256" key="3">
    <source>
        <dbReference type="ARBA" id="ARBA00012757"/>
    </source>
</evidence>
<organism evidence="9 10">
    <name type="scientific">Diplocarpon coronariae</name>
    <dbReference type="NCBI Taxonomy" id="2795749"/>
    <lineage>
        <taxon>Eukaryota</taxon>
        <taxon>Fungi</taxon>
        <taxon>Dikarya</taxon>
        <taxon>Ascomycota</taxon>
        <taxon>Pezizomycotina</taxon>
        <taxon>Leotiomycetes</taxon>
        <taxon>Helotiales</taxon>
        <taxon>Drepanopezizaceae</taxon>
        <taxon>Diplocarpon</taxon>
    </lineage>
</organism>
<dbReference type="FunFam" id="1.50.10.10:FF:000032">
    <property type="entry name" value="Vacuolar acid trehalase"/>
    <property type="match status" value="1"/>
</dbReference>
<feature type="domain" description="Glycoside hydrolase family 65 central catalytic" evidence="7">
    <location>
        <begin position="388"/>
        <end position="566"/>
    </location>
</feature>
<dbReference type="SUPFAM" id="SSF74650">
    <property type="entry name" value="Galactose mutarotase-like"/>
    <property type="match status" value="1"/>
</dbReference>
<evidence type="ECO:0000256" key="5">
    <source>
        <dbReference type="ARBA" id="ARBA00023180"/>
    </source>
</evidence>
<dbReference type="InterPro" id="IPR005195">
    <property type="entry name" value="Glyco_hydro_65_M"/>
</dbReference>
<evidence type="ECO:0000256" key="1">
    <source>
        <dbReference type="ARBA" id="ARBA00001576"/>
    </source>
</evidence>
<evidence type="ECO:0000256" key="6">
    <source>
        <dbReference type="SAM" id="SignalP"/>
    </source>
</evidence>
<evidence type="ECO:0000313" key="9">
    <source>
        <dbReference type="EMBL" id="OWP06351.1"/>
    </source>
</evidence>
<dbReference type="Gene3D" id="1.50.10.10">
    <property type="match status" value="1"/>
</dbReference>
<dbReference type="InParanoid" id="A0A218ZE38"/>
<feature type="chain" id="PRO_5012239694" description="alpha,alpha-trehalase" evidence="6">
    <location>
        <begin position="25"/>
        <end position="998"/>
    </location>
</feature>
<name>A0A218ZE38_9HELO</name>
<dbReference type="InterPro" id="IPR012341">
    <property type="entry name" value="6hp_glycosidase-like_sf"/>
</dbReference>
<evidence type="ECO:0000259" key="7">
    <source>
        <dbReference type="Pfam" id="PF03632"/>
    </source>
</evidence>
<comment type="catalytic activity">
    <reaction evidence="1">
        <text>alpha,alpha-trehalose + H2O = alpha-D-glucose + beta-D-glucose</text>
        <dbReference type="Rhea" id="RHEA:32675"/>
        <dbReference type="ChEBI" id="CHEBI:15377"/>
        <dbReference type="ChEBI" id="CHEBI:15903"/>
        <dbReference type="ChEBI" id="CHEBI:16551"/>
        <dbReference type="ChEBI" id="CHEBI:17925"/>
        <dbReference type="EC" id="3.2.1.28"/>
    </reaction>
</comment>
<evidence type="ECO:0000313" key="10">
    <source>
        <dbReference type="Proteomes" id="UP000242519"/>
    </source>
</evidence>
<dbReference type="GO" id="GO:0009277">
    <property type="term" value="C:fungal-type cell wall"/>
    <property type="evidence" value="ECO:0007669"/>
    <property type="project" value="TreeGrafter"/>
</dbReference>
<dbReference type="GO" id="GO:0004555">
    <property type="term" value="F:alpha,alpha-trehalase activity"/>
    <property type="evidence" value="ECO:0007669"/>
    <property type="project" value="UniProtKB-EC"/>
</dbReference>
<dbReference type="PANTHER" id="PTHR11051:SF8">
    <property type="entry name" value="PROTEIN-GLUCOSYLGALACTOSYLHYDROXYLYSINE GLUCOSIDASE"/>
    <property type="match status" value="1"/>
</dbReference>
<gene>
    <name evidence="9" type="ORF">B2J93_5304</name>
</gene>
<protein>
    <recommendedName>
        <fullName evidence="3">alpha,alpha-trehalase</fullName>
        <ecNumber evidence="3">3.2.1.28</ecNumber>
    </recommendedName>
</protein>
<feature type="signal peptide" evidence="6">
    <location>
        <begin position="1"/>
        <end position="24"/>
    </location>
</feature>
<dbReference type="PANTHER" id="PTHR11051">
    <property type="entry name" value="GLYCOSYL HYDROLASE-RELATED"/>
    <property type="match status" value="1"/>
</dbReference>
<dbReference type="FunCoup" id="A0A218ZE38">
    <property type="interactions" value="63"/>
</dbReference>
<dbReference type="GO" id="GO:0005993">
    <property type="term" value="P:trehalose catabolic process"/>
    <property type="evidence" value="ECO:0007669"/>
    <property type="project" value="TreeGrafter"/>
</dbReference>
<reference evidence="9 10" key="1">
    <citation type="submission" date="2017-04" db="EMBL/GenBank/DDBJ databases">
        <title>Draft genome sequence of Marssonina coronaria NL1: causal agent of apple blotch.</title>
        <authorList>
            <person name="Cheng Q."/>
        </authorList>
    </citation>
    <scope>NUCLEOTIDE SEQUENCE [LARGE SCALE GENOMIC DNA]</scope>
    <source>
        <strain evidence="9 10">NL1</strain>
    </source>
</reference>
<accession>A0A218ZE38</accession>
<dbReference type="Gene3D" id="2.70.98.40">
    <property type="entry name" value="Glycoside hydrolase, family 65, N-terminal domain"/>
    <property type="match status" value="1"/>
</dbReference>
<keyword evidence="4 9" id="KW-0378">Hydrolase</keyword>
<dbReference type="InterPro" id="IPR037018">
    <property type="entry name" value="GH65_N"/>
</dbReference>
<comment type="caution">
    <text evidence="9">The sequence shown here is derived from an EMBL/GenBank/DDBJ whole genome shotgun (WGS) entry which is preliminary data.</text>
</comment>
<dbReference type="GO" id="GO:0030246">
    <property type="term" value="F:carbohydrate binding"/>
    <property type="evidence" value="ECO:0007669"/>
    <property type="project" value="InterPro"/>
</dbReference>
<dbReference type="InterPro" id="IPR005196">
    <property type="entry name" value="Glyco_hydro_65_N"/>
</dbReference>
<dbReference type="InterPro" id="IPR008928">
    <property type="entry name" value="6-hairpin_glycosidase_sf"/>
</dbReference>
<dbReference type="Pfam" id="PF03636">
    <property type="entry name" value="Glyco_hydro_65N"/>
    <property type="match status" value="1"/>
</dbReference>
<dbReference type="Proteomes" id="UP000242519">
    <property type="component" value="Unassembled WGS sequence"/>
</dbReference>
<proteinExistence type="inferred from homology"/>
<sequence length="998" mass="109104">MAHYTKLLLIGTAAVLLHAGTVNASLDFSVTSNISQIDWRDSSLTTHRFAPGHFQSRLSLANGYIGAALAASGPFFEADVNFTDSTGAPPLNGWPLDNPRQTFATISGFFDVQENASRTNYEWIQQYGWDSFISGIPHPSAIIYGFGDDYLDATVSSSSISNFSSKISFQTGLPEWTYTWSPQGCGIGFIIYYSLIISRRRPNIVAVKTRITPSEDVSGTITDLLDGRSAQRAYLNSKGLDADSDTIFTSVHPDNLPGTTGWLVSGTNFTNGYTNLSSRVIAAKHFGSDESTIGQTYTIDLKEGETATFYKYVGIASTDKFKNAEATARECRDLAEEDGWDVLAAEHSEDWGKTMMAERLDDFRDPVTGLFPNKFAEILQMSSISSTFYLIQNLQPEGSGLNEESISVGGLTSDSYAGLRFWDSDFFMAPALNLGFPRWSRQISNLRLKQFPQALANAAFNNFPSGSALFPWTAGRYGNCTATGPCVDYQYHLNVDIALNLLQEYNINRNKTWFDAVAGPRDVIHSIAKAMSHLLSWNGTANGYDIYNATDPDEYANNVNNTAFTLAGISILLKADYQLGIKRGEPVNETWLGQADNINIAISEFGITKEFDTMNNTAPIKQADVALLAYPLGYSQNYTVEQKFRDQEYYGERQSPDGPAMTFSMFAISANELSLSGCSAFTYTQASLLPYLRAPFYQFSEQALDNPEINGNTKPGFPFLTGHGGVMQIVPFGFLGVRTTEPVLHINPSLPPQIPHLRVRDFYFGGSRFSAAMNSSHTKLTRLPTPADAGVVDVYINRTIPFILGSPNSGTPGTNYAIAINQTITVSNRMYWQNKTVSGNIAQCLTVTSEDAYIPGQFPVAAIDGAISTRWQPATNESAAIFIDTTAVPAFLVPSIQFDWGRRPARRAVVSFGNYTNGVANTGSEAQIEITGIAPNEPYDAATTLANVLVIAPDKSNTTTVNIVGGSWSGEYMRLEIEGCWEEDGKGATVGEFVPRSL</sequence>
<dbReference type="Gene3D" id="2.60.420.10">
    <property type="entry name" value="Maltose phosphorylase, domain 3"/>
    <property type="match status" value="1"/>
</dbReference>
<dbReference type="OrthoDB" id="200349at2759"/>
<dbReference type="STRING" id="503106.A0A218ZE38"/>
<keyword evidence="10" id="KW-1185">Reference proteome</keyword>
<dbReference type="EC" id="3.2.1.28" evidence="3"/>
<dbReference type="InterPro" id="IPR011013">
    <property type="entry name" value="Gal_mutarotase_sf_dom"/>
</dbReference>
<evidence type="ECO:0000259" key="8">
    <source>
        <dbReference type="Pfam" id="PF03636"/>
    </source>
</evidence>
<evidence type="ECO:0000256" key="2">
    <source>
        <dbReference type="ARBA" id="ARBA00006768"/>
    </source>
</evidence>
<dbReference type="EMBL" id="MZNU01000047">
    <property type="protein sequence ID" value="OWP06351.1"/>
    <property type="molecule type" value="Genomic_DNA"/>
</dbReference>
<keyword evidence="6" id="KW-0732">Signal</keyword>
<feature type="domain" description="Glycoside hydrolase family 65 N-terminal" evidence="8">
    <location>
        <begin position="51"/>
        <end position="318"/>
    </location>
</feature>